<protein>
    <submittedName>
        <fullName evidence="3">Lytic polysaccharide monooxygenase</fullName>
    </submittedName>
</protein>
<evidence type="ECO:0000256" key="1">
    <source>
        <dbReference type="SAM" id="MobiDB-lite"/>
    </source>
</evidence>
<accession>A0A8E2JRZ8</accession>
<gene>
    <name evidence="3" type="ORF">AOQ84DRAFT_409123</name>
</gene>
<sequence length="326" mass="33804">MHTADFFSTGFVASLLVAKAAGHMIMGSPVPYGKDTLNNSPLDASGSDYPCKQRPGVYTISQMNNMKVGDLQPLTFIGSAVHEGGSCQVSVSLDKEPTASSTFKVIKSIEGACPGLTSGPLPYNFTVPAAIPNGQFTLAWTWFNKIGNREMYMNCAPITVTGGANDTSLYDKLPDMAVANLGIPQSTCKTTETFAYYYPNPVTSTISTLITMTGYPPASSALPSAAPSSITPSAAPSAASSSAASAMPSSTVEPTPAVSATSVPAAPSATGSATCTSDGVLICNGPYQWGLCNFGTVIWQPVAAGTNCTDGQIVKRSIRHRAMRNV</sequence>
<organism evidence="3 4">
    <name type="scientific">Glonium stellatum</name>
    <dbReference type="NCBI Taxonomy" id="574774"/>
    <lineage>
        <taxon>Eukaryota</taxon>
        <taxon>Fungi</taxon>
        <taxon>Dikarya</taxon>
        <taxon>Ascomycota</taxon>
        <taxon>Pezizomycotina</taxon>
        <taxon>Dothideomycetes</taxon>
        <taxon>Pleosporomycetidae</taxon>
        <taxon>Gloniales</taxon>
        <taxon>Gloniaceae</taxon>
        <taxon>Glonium</taxon>
    </lineage>
</organism>
<keyword evidence="4" id="KW-1185">Reference proteome</keyword>
<evidence type="ECO:0000313" key="4">
    <source>
        <dbReference type="Proteomes" id="UP000250140"/>
    </source>
</evidence>
<keyword evidence="3" id="KW-0560">Oxidoreductase</keyword>
<dbReference type="Gene3D" id="2.70.50.70">
    <property type="match status" value="1"/>
</dbReference>
<proteinExistence type="predicted"/>
<keyword evidence="2" id="KW-0732">Signal</keyword>
<dbReference type="EMBL" id="KV749884">
    <property type="protein sequence ID" value="OCL07364.1"/>
    <property type="molecule type" value="Genomic_DNA"/>
</dbReference>
<name>A0A8E2JRZ8_9PEZI</name>
<dbReference type="GO" id="GO:0004497">
    <property type="term" value="F:monooxygenase activity"/>
    <property type="evidence" value="ECO:0007669"/>
    <property type="project" value="UniProtKB-KW"/>
</dbReference>
<feature type="signal peptide" evidence="2">
    <location>
        <begin position="1"/>
        <end position="22"/>
    </location>
</feature>
<dbReference type="AlphaFoldDB" id="A0A8E2JRZ8"/>
<dbReference type="Proteomes" id="UP000250140">
    <property type="component" value="Unassembled WGS sequence"/>
</dbReference>
<evidence type="ECO:0000256" key="2">
    <source>
        <dbReference type="SAM" id="SignalP"/>
    </source>
</evidence>
<dbReference type="OrthoDB" id="2342176at2759"/>
<keyword evidence="3" id="KW-0503">Monooxygenase</keyword>
<reference evidence="3 4" key="1">
    <citation type="journal article" date="2016" name="Nat. Commun.">
        <title>Ectomycorrhizal ecology is imprinted in the genome of the dominant symbiotic fungus Cenococcum geophilum.</title>
        <authorList>
            <consortium name="DOE Joint Genome Institute"/>
            <person name="Peter M."/>
            <person name="Kohler A."/>
            <person name="Ohm R.A."/>
            <person name="Kuo A."/>
            <person name="Krutzmann J."/>
            <person name="Morin E."/>
            <person name="Arend M."/>
            <person name="Barry K.W."/>
            <person name="Binder M."/>
            <person name="Choi C."/>
            <person name="Clum A."/>
            <person name="Copeland A."/>
            <person name="Grisel N."/>
            <person name="Haridas S."/>
            <person name="Kipfer T."/>
            <person name="LaButti K."/>
            <person name="Lindquist E."/>
            <person name="Lipzen A."/>
            <person name="Maire R."/>
            <person name="Meier B."/>
            <person name="Mihaltcheva S."/>
            <person name="Molinier V."/>
            <person name="Murat C."/>
            <person name="Poggeler S."/>
            <person name="Quandt C.A."/>
            <person name="Sperisen C."/>
            <person name="Tritt A."/>
            <person name="Tisserant E."/>
            <person name="Crous P.W."/>
            <person name="Henrissat B."/>
            <person name="Nehls U."/>
            <person name="Egli S."/>
            <person name="Spatafora J.W."/>
            <person name="Grigoriev I.V."/>
            <person name="Martin F.M."/>
        </authorList>
    </citation>
    <scope>NUCLEOTIDE SEQUENCE [LARGE SCALE GENOMIC DNA]</scope>
    <source>
        <strain evidence="3 4">CBS 207.34</strain>
    </source>
</reference>
<dbReference type="PANTHER" id="PTHR36182">
    <property type="entry name" value="PROTEIN, PUTATIVE (AFU_ORTHOLOGUE AFUA_6G10930)-RELATED"/>
    <property type="match status" value="1"/>
</dbReference>
<feature type="chain" id="PRO_5034393965" evidence="2">
    <location>
        <begin position="23"/>
        <end position="326"/>
    </location>
</feature>
<dbReference type="PANTHER" id="PTHR36182:SF2">
    <property type="entry name" value="LYTIC POLYSACCHARIDE MONOOXYGENASE"/>
    <property type="match status" value="1"/>
</dbReference>
<feature type="region of interest" description="Disordered" evidence="1">
    <location>
        <begin position="245"/>
        <end position="273"/>
    </location>
</feature>
<evidence type="ECO:0000313" key="3">
    <source>
        <dbReference type="EMBL" id="OCL07364.1"/>
    </source>
</evidence>